<evidence type="ECO:0000313" key="3">
    <source>
        <dbReference type="Proteomes" id="UP001341840"/>
    </source>
</evidence>
<name>A0ABU6WTM4_9FABA</name>
<accession>A0ABU6WTM4</accession>
<sequence length="101" mass="11020">MVAVVGWCSIGSVDYVAIVEVVYGTVCLTVALLVIDRNCGKMRRHCLLEVAGIHRCNGSYMCICRNVLLALAERDFARIVDSKRVTSKTPFAADVAVVLKC</sequence>
<gene>
    <name evidence="2" type="ORF">PIB30_088051</name>
</gene>
<evidence type="ECO:0000313" key="2">
    <source>
        <dbReference type="EMBL" id="MED6188669.1"/>
    </source>
</evidence>
<evidence type="ECO:0000256" key="1">
    <source>
        <dbReference type="SAM" id="Phobius"/>
    </source>
</evidence>
<reference evidence="2 3" key="1">
    <citation type="journal article" date="2023" name="Plants (Basel)">
        <title>Bridging the Gap: Combining Genomics and Transcriptomics Approaches to Understand Stylosanthes scabra, an Orphan Legume from the Brazilian Caatinga.</title>
        <authorList>
            <person name="Ferreira-Neto J.R.C."/>
            <person name="da Silva M.D."/>
            <person name="Binneck E."/>
            <person name="de Melo N.F."/>
            <person name="da Silva R.H."/>
            <person name="de Melo A.L.T.M."/>
            <person name="Pandolfi V."/>
            <person name="Bustamante F.O."/>
            <person name="Brasileiro-Vidal A.C."/>
            <person name="Benko-Iseppon A.M."/>
        </authorList>
    </citation>
    <scope>NUCLEOTIDE SEQUENCE [LARGE SCALE GENOMIC DNA]</scope>
    <source>
        <tissue evidence="2">Leaves</tissue>
    </source>
</reference>
<organism evidence="2 3">
    <name type="scientific">Stylosanthes scabra</name>
    <dbReference type="NCBI Taxonomy" id="79078"/>
    <lineage>
        <taxon>Eukaryota</taxon>
        <taxon>Viridiplantae</taxon>
        <taxon>Streptophyta</taxon>
        <taxon>Embryophyta</taxon>
        <taxon>Tracheophyta</taxon>
        <taxon>Spermatophyta</taxon>
        <taxon>Magnoliopsida</taxon>
        <taxon>eudicotyledons</taxon>
        <taxon>Gunneridae</taxon>
        <taxon>Pentapetalae</taxon>
        <taxon>rosids</taxon>
        <taxon>fabids</taxon>
        <taxon>Fabales</taxon>
        <taxon>Fabaceae</taxon>
        <taxon>Papilionoideae</taxon>
        <taxon>50 kb inversion clade</taxon>
        <taxon>dalbergioids sensu lato</taxon>
        <taxon>Dalbergieae</taxon>
        <taxon>Pterocarpus clade</taxon>
        <taxon>Stylosanthes</taxon>
    </lineage>
</organism>
<keyword evidence="3" id="KW-1185">Reference proteome</keyword>
<keyword evidence="1" id="KW-1133">Transmembrane helix</keyword>
<proteinExistence type="predicted"/>
<keyword evidence="1" id="KW-0472">Membrane</keyword>
<keyword evidence="1" id="KW-0812">Transmembrane</keyword>
<protein>
    <recommendedName>
        <fullName evidence="4">Secreted protein</fullName>
    </recommendedName>
</protein>
<dbReference type="Proteomes" id="UP001341840">
    <property type="component" value="Unassembled WGS sequence"/>
</dbReference>
<comment type="caution">
    <text evidence="2">The sequence shown here is derived from an EMBL/GenBank/DDBJ whole genome shotgun (WGS) entry which is preliminary data.</text>
</comment>
<dbReference type="EMBL" id="JASCZI010182822">
    <property type="protein sequence ID" value="MED6188669.1"/>
    <property type="molecule type" value="Genomic_DNA"/>
</dbReference>
<feature type="transmembrane region" description="Helical" evidence="1">
    <location>
        <begin position="15"/>
        <end position="35"/>
    </location>
</feature>
<evidence type="ECO:0008006" key="4">
    <source>
        <dbReference type="Google" id="ProtNLM"/>
    </source>
</evidence>